<dbReference type="GO" id="GO:0015035">
    <property type="term" value="F:protein-disulfide reductase activity"/>
    <property type="evidence" value="ECO:0007669"/>
    <property type="project" value="UniProtKB-UniRule"/>
</dbReference>
<sequence>MNEVIFTDANFEAEVLQASGPVLVDFYADWCGPCKMQGPIVHEVAESMGDKAKVGKLNVDESQETAQKFSVMSIPTLIIFKDGKVVETMVGVQTKDSLIEKLTKLA</sequence>
<evidence type="ECO:0000256" key="2">
    <source>
        <dbReference type="ARBA" id="ARBA00022448"/>
    </source>
</evidence>
<dbReference type="EMBL" id="PEZY01000005">
    <property type="protein sequence ID" value="PIS06377.1"/>
    <property type="molecule type" value="Genomic_DNA"/>
</dbReference>
<dbReference type="CDD" id="cd02947">
    <property type="entry name" value="TRX_family"/>
    <property type="match status" value="1"/>
</dbReference>
<dbReference type="InterPro" id="IPR017937">
    <property type="entry name" value="Thioredoxin_CS"/>
</dbReference>
<evidence type="ECO:0000256" key="4">
    <source>
        <dbReference type="ARBA" id="ARBA00023157"/>
    </source>
</evidence>
<evidence type="ECO:0000256" key="8">
    <source>
        <dbReference type="PIRSR" id="PIRSR000077-1"/>
    </source>
</evidence>
<dbReference type="PIRSF" id="PIRSF000077">
    <property type="entry name" value="Thioredoxin"/>
    <property type="match status" value="1"/>
</dbReference>
<keyword evidence="4 9" id="KW-1015">Disulfide bond</keyword>
<feature type="site" description="Contributes to redox potential value" evidence="8">
    <location>
        <position position="32"/>
    </location>
</feature>
<dbReference type="InterPro" id="IPR005746">
    <property type="entry name" value="Thioredoxin"/>
</dbReference>
<feature type="site" description="Contributes to redox potential value" evidence="8">
    <location>
        <position position="33"/>
    </location>
</feature>
<evidence type="ECO:0000256" key="7">
    <source>
        <dbReference type="PIRNR" id="PIRNR000077"/>
    </source>
</evidence>
<comment type="caution">
    <text evidence="11">The sequence shown here is derived from an EMBL/GenBank/DDBJ whole genome shotgun (WGS) entry which is preliminary data.</text>
</comment>
<reference evidence="12" key="1">
    <citation type="submission" date="2017-09" db="EMBL/GenBank/DDBJ databases">
        <title>Depth-based differentiation of microbial function through sediment-hosted aquifers and enrichment of novel symbionts in the deep terrestrial subsurface.</title>
        <authorList>
            <person name="Probst A.J."/>
            <person name="Ladd B."/>
            <person name="Jarett J.K."/>
            <person name="Geller-Mcgrath D.E."/>
            <person name="Sieber C.M.K."/>
            <person name="Emerson J.B."/>
            <person name="Anantharaman K."/>
            <person name="Thomas B.C."/>
            <person name="Malmstrom R."/>
            <person name="Stieglmeier M."/>
            <person name="Klingl A."/>
            <person name="Woyke T."/>
            <person name="Ryan C.M."/>
            <person name="Banfield J.F."/>
        </authorList>
    </citation>
    <scope>NUCLEOTIDE SEQUENCE [LARGE SCALE GENOMIC DNA]</scope>
</reference>
<dbReference type="PRINTS" id="PR00421">
    <property type="entry name" value="THIOREDOXIN"/>
</dbReference>
<evidence type="ECO:0000313" key="11">
    <source>
        <dbReference type="EMBL" id="PIS06377.1"/>
    </source>
</evidence>
<keyword evidence="5 9" id="KW-0676">Redox-active center</keyword>
<evidence type="ECO:0000256" key="6">
    <source>
        <dbReference type="NCBIfam" id="TIGR01068"/>
    </source>
</evidence>
<evidence type="ECO:0000259" key="10">
    <source>
        <dbReference type="PROSITE" id="PS51352"/>
    </source>
</evidence>
<dbReference type="PROSITE" id="PS51352">
    <property type="entry name" value="THIOREDOXIN_2"/>
    <property type="match status" value="1"/>
</dbReference>
<keyword evidence="2" id="KW-0813">Transport</keyword>
<dbReference type="NCBIfam" id="TIGR01068">
    <property type="entry name" value="thioredoxin"/>
    <property type="match status" value="1"/>
</dbReference>
<dbReference type="AlphaFoldDB" id="A0A2H0W522"/>
<dbReference type="GO" id="GO:0045454">
    <property type="term" value="P:cell redox homeostasis"/>
    <property type="evidence" value="ECO:0007669"/>
    <property type="project" value="TreeGrafter"/>
</dbReference>
<organism evidence="11 12">
    <name type="scientific">Candidatus Buchananbacteria bacterium CG10_big_fil_rev_8_21_14_0_10_33_19</name>
    <dbReference type="NCBI Taxonomy" id="1974525"/>
    <lineage>
        <taxon>Bacteria</taxon>
        <taxon>Candidatus Buchananiibacteriota</taxon>
    </lineage>
</organism>
<dbReference type="Pfam" id="PF00085">
    <property type="entry name" value="Thioredoxin"/>
    <property type="match status" value="1"/>
</dbReference>
<keyword evidence="3" id="KW-0249">Electron transport</keyword>
<dbReference type="InterPro" id="IPR036249">
    <property type="entry name" value="Thioredoxin-like_sf"/>
</dbReference>
<dbReference type="GO" id="GO:0005829">
    <property type="term" value="C:cytosol"/>
    <property type="evidence" value="ECO:0007669"/>
    <property type="project" value="TreeGrafter"/>
</dbReference>
<comment type="similarity">
    <text evidence="1 7">Belongs to the thioredoxin family.</text>
</comment>
<feature type="disulfide bond" description="Redox-active" evidence="9">
    <location>
        <begin position="31"/>
        <end position="34"/>
    </location>
</feature>
<evidence type="ECO:0000256" key="1">
    <source>
        <dbReference type="ARBA" id="ARBA00008987"/>
    </source>
</evidence>
<feature type="active site" description="Nucleophile" evidence="8">
    <location>
        <position position="34"/>
    </location>
</feature>
<feature type="domain" description="Thioredoxin" evidence="10">
    <location>
        <begin position="1"/>
        <end position="106"/>
    </location>
</feature>
<dbReference type="InterPro" id="IPR013766">
    <property type="entry name" value="Thioredoxin_domain"/>
</dbReference>
<evidence type="ECO:0000256" key="9">
    <source>
        <dbReference type="PIRSR" id="PIRSR000077-4"/>
    </source>
</evidence>
<gene>
    <name evidence="11" type="primary">trxA</name>
    <name evidence="11" type="ORF">COT80_02315</name>
</gene>
<name>A0A2H0W522_9BACT</name>
<proteinExistence type="inferred from homology"/>
<dbReference type="Gene3D" id="3.40.30.10">
    <property type="entry name" value="Glutaredoxin"/>
    <property type="match status" value="1"/>
</dbReference>
<dbReference type="PANTHER" id="PTHR45663:SF11">
    <property type="entry name" value="GEO12009P1"/>
    <property type="match status" value="1"/>
</dbReference>
<evidence type="ECO:0000256" key="3">
    <source>
        <dbReference type="ARBA" id="ARBA00022982"/>
    </source>
</evidence>
<protein>
    <recommendedName>
        <fullName evidence="6 7">Thioredoxin</fullName>
    </recommendedName>
</protein>
<feature type="site" description="Deprotonates C-terminal active site Cys" evidence="8">
    <location>
        <position position="25"/>
    </location>
</feature>
<dbReference type="SUPFAM" id="SSF52833">
    <property type="entry name" value="Thioredoxin-like"/>
    <property type="match status" value="1"/>
</dbReference>
<accession>A0A2H0W522</accession>
<dbReference type="FunFam" id="3.40.30.10:FF:000001">
    <property type="entry name" value="Thioredoxin"/>
    <property type="match status" value="1"/>
</dbReference>
<dbReference type="Proteomes" id="UP000229056">
    <property type="component" value="Unassembled WGS sequence"/>
</dbReference>
<feature type="active site" description="Nucleophile" evidence="8">
    <location>
        <position position="31"/>
    </location>
</feature>
<dbReference type="PANTHER" id="PTHR45663">
    <property type="entry name" value="GEO12009P1"/>
    <property type="match status" value="1"/>
</dbReference>
<dbReference type="PROSITE" id="PS00194">
    <property type="entry name" value="THIOREDOXIN_1"/>
    <property type="match status" value="1"/>
</dbReference>
<evidence type="ECO:0000256" key="5">
    <source>
        <dbReference type="ARBA" id="ARBA00023284"/>
    </source>
</evidence>
<evidence type="ECO:0000313" key="12">
    <source>
        <dbReference type="Proteomes" id="UP000229056"/>
    </source>
</evidence>